<keyword evidence="3" id="KW-0808">Transferase</keyword>
<reference evidence="11 12" key="1">
    <citation type="submission" date="2019-05" db="EMBL/GenBank/DDBJ databases">
        <title>Mikania micrantha, genome provides insights into the molecular mechanism of rapid growth.</title>
        <authorList>
            <person name="Liu B."/>
        </authorList>
    </citation>
    <scope>NUCLEOTIDE SEQUENCE [LARGE SCALE GENOMIC DNA]</scope>
    <source>
        <strain evidence="11">NLD-2019</strain>
        <tissue evidence="11">Leaf</tissue>
    </source>
</reference>
<comment type="caution">
    <text evidence="11">The sequence shown here is derived from an EMBL/GenBank/DDBJ whole genome shotgun (WGS) entry which is preliminary data.</text>
</comment>
<dbReference type="GO" id="GO:0005634">
    <property type="term" value="C:nucleus"/>
    <property type="evidence" value="ECO:0007669"/>
    <property type="project" value="TreeGrafter"/>
</dbReference>
<dbReference type="InterPro" id="IPR045191">
    <property type="entry name" value="MBR1/2-like"/>
</dbReference>
<keyword evidence="12" id="KW-1185">Reference proteome</keyword>
<evidence type="ECO:0000256" key="6">
    <source>
        <dbReference type="ARBA" id="ARBA00022786"/>
    </source>
</evidence>
<evidence type="ECO:0000256" key="3">
    <source>
        <dbReference type="ARBA" id="ARBA00022679"/>
    </source>
</evidence>
<keyword evidence="6" id="KW-0833">Ubl conjugation pathway</keyword>
<evidence type="ECO:0000256" key="8">
    <source>
        <dbReference type="PROSITE-ProRule" id="PRU00175"/>
    </source>
</evidence>
<protein>
    <recommendedName>
        <fullName evidence="2">RING-type E3 ubiquitin transferase</fullName>
        <ecNumber evidence="2">2.3.2.27</ecNumber>
    </recommendedName>
</protein>
<dbReference type="Gene3D" id="3.30.40.10">
    <property type="entry name" value="Zinc/RING finger domain, C3HC4 (zinc finger)"/>
    <property type="match status" value="1"/>
</dbReference>
<accession>A0A5N6PJD5</accession>
<proteinExistence type="predicted"/>
<gene>
    <name evidence="11" type="ORF">E3N88_08739</name>
</gene>
<keyword evidence="7" id="KW-0862">Zinc</keyword>
<evidence type="ECO:0000256" key="1">
    <source>
        <dbReference type="ARBA" id="ARBA00000900"/>
    </source>
</evidence>
<evidence type="ECO:0000256" key="2">
    <source>
        <dbReference type="ARBA" id="ARBA00012483"/>
    </source>
</evidence>
<keyword evidence="5 8" id="KW-0863">Zinc-finger</keyword>
<sequence>MGQQNMSNVCPKLDVEPQQVPHHPEPCMVYNHPILSPPTHNLPENHRQLPYVNSHHNCEHCNTHMTSSPSAGVVSAPVNHDHLPFLNNRRIFERDRSLFMDGSNGVFKGSGSSVTVPMTSEGNRATGAMGSEFDPVVGRNSSHLVRGGQLFQSGPSGSFSHPYLQGFHGYQVVGMSRNSQAFIPPPLRPHQGCQNVYCPPLPPTPPPPMLPVQAQNTDAHLQLPSTSHRSSTRTSRVYPFQNDVDPGPRFEGPALSHGPMAYAIRRQQVMSDSIARHRSFRHLRVLQEEAILSLSEQIGNADSGLMDNFISARLKTRTFVSFRHHSIDLTPPDEEPNFCVICQMEFEDQESIGLLDCCHEFHAECIKKWLKVKNNCPICKNAALH</sequence>
<dbReference type="GO" id="GO:0008270">
    <property type="term" value="F:zinc ion binding"/>
    <property type="evidence" value="ECO:0007669"/>
    <property type="project" value="UniProtKB-KW"/>
</dbReference>
<feature type="region of interest" description="Disordered" evidence="9">
    <location>
        <begin position="223"/>
        <end position="248"/>
    </location>
</feature>
<feature type="compositionally biased region" description="Low complexity" evidence="9">
    <location>
        <begin position="225"/>
        <end position="236"/>
    </location>
</feature>
<dbReference type="EC" id="2.3.2.27" evidence="2"/>
<dbReference type="Pfam" id="PF13639">
    <property type="entry name" value="zf-RING_2"/>
    <property type="match status" value="1"/>
</dbReference>
<dbReference type="Proteomes" id="UP000326396">
    <property type="component" value="Linkage Group LG12"/>
</dbReference>
<organism evidence="11 12">
    <name type="scientific">Mikania micrantha</name>
    <name type="common">bitter vine</name>
    <dbReference type="NCBI Taxonomy" id="192012"/>
    <lineage>
        <taxon>Eukaryota</taxon>
        <taxon>Viridiplantae</taxon>
        <taxon>Streptophyta</taxon>
        <taxon>Embryophyta</taxon>
        <taxon>Tracheophyta</taxon>
        <taxon>Spermatophyta</taxon>
        <taxon>Magnoliopsida</taxon>
        <taxon>eudicotyledons</taxon>
        <taxon>Gunneridae</taxon>
        <taxon>Pentapetalae</taxon>
        <taxon>asterids</taxon>
        <taxon>campanulids</taxon>
        <taxon>Asterales</taxon>
        <taxon>Asteraceae</taxon>
        <taxon>Asteroideae</taxon>
        <taxon>Heliantheae alliance</taxon>
        <taxon>Eupatorieae</taxon>
        <taxon>Mikania</taxon>
    </lineage>
</organism>
<keyword evidence="4" id="KW-0479">Metal-binding</keyword>
<evidence type="ECO:0000256" key="9">
    <source>
        <dbReference type="SAM" id="MobiDB-lite"/>
    </source>
</evidence>
<name>A0A5N6PJD5_9ASTR</name>
<dbReference type="GO" id="GO:0061630">
    <property type="term" value="F:ubiquitin protein ligase activity"/>
    <property type="evidence" value="ECO:0007669"/>
    <property type="project" value="UniProtKB-EC"/>
</dbReference>
<dbReference type="SUPFAM" id="SSF57850">
    <property type="entry name" value="RING/U-box"/>
    <property type="match status" value="1"/>
</dbReference>
<dbReference type="InterPro" id="IPR001841">
    <property type="entry name" value="Znf_RING"/>
</dbReference>
<dbReference type="OrthoDB" id="8062037at2759"/>
<evidence type="ECO:0000256" key="4">
    <source>
        <dbReference type="ARBA" id="ARBA00022723"/>
    </source>
</evidence>
<dbReference type="PROSITE" id="PS50089">
    <property type="entry name" value="ZF_RING_2"/>
    <property type="match status" value="1"/>
</dbReference>
<dbReference type="PANTHER" id="PTHR22937:SF222">
    <property type="entry name" value="RING-TYPE E3 UBIQUITIN TRANSFERASE"/>
    <property type="match status" value="1"/>
</dbReference>
<evidence type="ECO:0000256" key="7">
    <source>
        <dbReference type="ARBA" id="ARBA00022833"/>
    </source>
</evidence>
<dbReference type="PANTHER" id="PTHR22937">
    <property type="entry name" value="E3 UBIQUITIN-PROTEIN LIGASE RNF165"/>
    <property type="match status" value="1"/>
</dbReference>
<feature type="domain" description="RING-type" evidence="10">
    <location>
        <begin position="339"/>
        <end position="380"/>
    </location>
</feature>
<evidence type="ECO:0000313" key="11">
    <source>
        <dbReference type="EMBL" id="KAD6454033.1"/>
    </source>
</evidence>
<evidence type="ECO:0000259" key="10">
    <source>
        <dbReference type="PROSITE" id="PS50089"/>
    </source>
</evidence>
<dbReference type="AlphaFoldDB" id="A0A5N6PJD5"/>
<dbReference type="SMART" id="SM00184">
    <property type="entry name" value="RING"/>
    <property type="match status" value="1"/>
</dbReference>
<dbReference type="EMBL" id="SZYD01000004">
    <property type="protein sequence ID" value="KAD6454033.1"/>
    <property type="molecule type" value="Genomic_DNA"/>
</dbReference>
<dbReference type="InterPro" id="IPR013083">
    <property type="entry name" value="Znf_RING/FYVE/PHD"/>
</dbReference>
<comment type="catalytic activity">
    <reaction evidence="1">
        <text>S-ubiquitinyl-[E2 ubiquitin-conjugating enzyme]-L-cysteine + [acceptor protein]-L-lysine = [E2 ubiquitin-conjugating enzyme]-L-cysteine + N(6)-ubiquitinyl-[acceptor protein]-L-lysine.</text>
        <dbReference type="EC" id="2.3.2.27"/>
    </reaction>
</comment>
<dbReference type="CDD" id="cd16469">
    <property type="entry name" value="RING-H2_RNF24-like"/>
    <property type="match status" value="1"/>
</dbReference>
<evidence type="ECO:0000256" key="5">
    <source>
        <dbReference type="ARBA" id="ARBA00022771"/>
    </source>
</evidence>
<evidence type="ECO:0000313" key="12">
    <source>
        <dbReference type="Proteomes" id="UP000326396"/>
    </source>
</evidence>